<dbReference type="Pfam" id="PF02902">
    <property type="entry name" value="Peptidase_C48"/>
    <property type="match status" value="1"/>
</dbReference>
<keyword evidence="3" id="KW-0378">Hydrolase</keyword>
<evidence type="ECO:0000256" key="1">
    <source>
        <dbReference type="ARBA" id="ARBA00005234"/>
    </source>
</evidence>
<dbReference type="GO" id="GO:0006508">
    <property type="term" value="P:proteolysis"/>
    <property type="evidence" value="ECO:0007669"/>
    <property type="project" value="UniProtKB-KW"/>
</dbReference>
<evidence type="ECO:0000313" key="5">
    <source>
        <dbReference type="EMBL" id="CAE0641109.1"/>
    </source>
</evidence>
<protein>
    <recommendedName>
        <fullName evidence="4">Ubiquitin-like protease family profile domain-containing protein</fullName>
    </recommendedName>
</protein>
<dbReference type="InterPro" id="IPR003653">
    <property type="entry name" value="Peptidase_C48_C"/>
</dbReference>
<gene>
    <name evidence="5" type="ORF">HAKA00212_LOCUS19934</name>
</gene>
<feature type="domain" description="Ubiquitin-like protease family profile" evidence="4">
    <location>
        <begin position="156"/>
        <end position="208"/>
    </location>
</feature>
<dbReference type="InterPro" id="IPR038765">
    <property type="entry name" value="Papain-like_cys_pep_sf"/>
</dbReference>
<dbReference type="Gene3D" id="3.40.395.10">
    <property type="entry name" value="Adenoviral Proteinase, Chain A"/>
    <property type="match status" value="1"/>
</dbReference>
<dbReference type="SUPFAM" id="SSF54001">
    <property type="entry name" value="Cysteine proteinases"/>
    <property type="match status" value="1"/>
</dbReference>
<accession>A0A7S4DC89</accession>
<evidence type="ECO:0000259" key="4">
    <source>
        <dbReference type="Pfam" id="PF02902"/>
    </source>
</evidence>
<dbReference type="GO" id="GO:0008234">
    <property type="term" value="F:cysteine-type peptidase activity"/>
    <property type="evidence" value="ECO:0007669"/>
    <property type="project" value="InterPro"/>
</dbReference>
<sequence>MRHYLGSKGFFKVEGKDIEATWGVNDPQRMIFDHYVRFLNPMLERVDEKIQEARPGVDIATISPEEKGIYVLRMWVAPYFQQFLIPHMNQKLEAHDQLKKYSSTDMAGFFWVFLICSVYRVTPGALYQDDSMKARRRAKTGKELDLRSWQLVPSTRANTPQQQNGFDCGVFVCAAAEWVSDAAEWRSDGSQLTYSQADIPHLRERLAYIILERGAPELRRREEEEAATQLDPFTLVAVRVPRSSRVTPDAPSRLLCIVVGHRKKQFKYSLLTAAGLLLEKFSREDLHVMRDQEAGAHGFPADVGPLYNLRPQFRTLAEAASAVLQPDSHCQGRWGFVSCTCHGGDGGRCCDVSSSSCLCLELQIPCNGKCGCCASAAGCCGNACMDEEEDVDMVMVTT</sequence>
<evidence type="ECO:0000256" key="2">
    <source>
        <dbReference type="ARBA" id="ARBA00022670"/>
    </source>
</evidence>
<keyword evidence="2" id="KW-0645">Protease</keyword>
<dbReference type="AlphaFoldDB" id="A0A7S4DC89"/>
<dbReference type="EMBL" id="HBIU01044168">
    <property type="protein sequence ID" value="CAE0641109.1"/>
    <property type="molecule type" value="Transcribed_RNA"/>
</dbReference>
<organism evidence="5">
    <name type="scientific">Heterosigma akashiwo</name>
    <name type="common">Chromophytic alga</name>
    <name type="synonym">Heterosigma carterae</name>
    <dbReference type="NCBI Taxonomy" id="2829"/>
    <lineage>
        <taxon>Eukaryota</taxon>
        <taxon>Sar</taxon>
        <taxon>Stramenopiles</taxon>
        <taxon>Ochrophyta</taxon>
        <taxon>Raphidophyceae</taxon>
        <taxon>Chattonellales</taxon>
        <taxon>Chattonellaceae</taxon>
        <taxon>Heterosigma</taxon>
    </lineage>
</organism>
<comment type="similarity">
    <text evidence="1">Belongs to the peptidase C48 family.</text>
</comment>
<reference evidence="5" key="1">
    <citation type="submission" date="2021-01" db="EMBL/GenBank/DDBJ databases">
        <authorList>
            <person name="Corre E."/>
            <person name="Pelletier E."/>
            <person name="Niang G."/>
            <person name="Scheremetjew M."/>
            <person name="Finn R."/>
            <person name="Kale V."/>
            <person name="Holt S."/>
            <person name="Cochrane G."/>
            <person name="Meng A."/>
            <person name="Brown T."/>
            <person name="Cohen L."/>
        </authorList>
    </citation>
    <scope>NUCLEOTIDE SEQUENCE</scope>
    <source>
        <strain evidence="5">CCMP3107</strain>
    </source>
</reference>
<name>A0A7S4DC89_HETAK</name>
<proteinExistence type="inferred from homology"/>
<evidence type="ECO:0000256" key="3">
    <source>
        <dbReference type="ARBA" id="ARBA00022801"/>
    </source>
</evidence>